<dbReference type="Proteomes" id="UP000325440">
    <property type="component" value="Unassembled WGS sequence"/>
</dbReference>
<dbReference type="SUPFAM" id="SSF51197">
    <property type="entry name" value="Clavaminate synthase-like"/>
    <property type="match status" value="1"/>
</dbReference>
<evidence type="ECO:0000313" key="3">
    <source>
        <dbReference type="EMBL" id="VVC37918.1"/>
    </source>
</evidence>
<feature type="region of interest" description="Disordered" evidence="1">
    <location>
        <begin position="20"/>
        <end position="60"/>
    </location>
</feature>
<dbReference type="EMBL" id="CABPRJ010001459">
    <property type="protein sequence ID" value="VVC37918.1"/>
    <property type="molecule type" value="Genomic_DNA"/>
</dbReference>
<proteinExistence type="predicted"/>
<organism evidence="3 4">
    <name type="scientific">Cinara cedri</name>
    <dbReference type="NCBI Taxonomy" id="506608"/>
    <lineage>
        <taxon>Eukaryota</taxon>
        <taxon>Metazoa</taxon>
        <taxon>Ecdysozoa</taxon>
        <taxon>Arthropoda</taxon>
        <taxon>Hexapoda</taxon>
        <taxon>Insecta</taxon>
        <taxon>Pterygota</taxon>
        <taxon>Neoptera</taxon>
        <taxon>Paraneoptera</taxon>
        <taxon>Hemiptera</taxon>
        <taxon>Sternorrhyncha</taxon>
        <taxon>Aphidomorpha</taxon>
        <taxon>Aphidoidea</taxon>
        <taxon>Aphididae</taxon>
        <taxon>Lachninae</taxon>
        <taxon>Cinara</taxon>
    </lineage>
</organism>
<accession>A0A5E4MZW3</accession>
<feature type="domain" description="JmjC" evidence="2">
    <location>
        <begin position="228"/>
        <end position="339"/>
    </location>
</feature>
<keyword evidence="4" id="KW-1185">Reference proteome</keyword>
<dbReference type="Gene3D" id="2.60.120.650">
    <property type="entry name" value="Cupin"/>
    <property type="match status" value="1"/>
</dbReference>
<gene>
    <name evidence="3" type="ORF">CINCED_3A006233</name>
</gene>
<evidence type="ECO:0000313" key="4">
    <source>
        <dbReference type="Proteomes" id="UP000325440"/>
    </source>
</evidence>
<reference evidence="3 4" key="1">
    <citation type="submission" date="2019-08" db="EMBL/GenBank/DDBJ databases">
        <authorList>
            <person name="Alioto T."/>
            <person name="Alioto T."/>
            <person name="Gomez Garrido J."/>
        </authorList>
    </citation>
    <scope>NUCLEOTIDE SEQUENCE [LARGE SCALE GENOMIC DNA]</scope>
</reference>
<evidence type="ECO:0000256" key="1">
    <source>
        <dbReference type="SAM" id="MobiDB-lite"/>
    </source>
</evidence>
<dbReference type="OrthoDB" id="10063099at2759"/>
<evidence type="ECO:0000259" key="2">
    <source>
        <dbReference type="PROSITE" id="PS51184"/>
    </source>
</evidence>
<dbReference type="InterPro" id="IPR050910">
    <property type="entry name" value="JMJD6_ArgDemeth/LysHydrox"/>
</dbReference>
<sequence>MALRHTAEASIVSERADGVTADMADATPSKAVATTGSRRGRRTATMSSGGGGSGGPRSRRSPLSAVVLSAVAIAFAATVDWRHAATECGRWLTTAAELFSSATDQKCAVTLPDFLEDVLRPPIDCTYCKGMDSVEKIFNLSAENFEKNYAYTGRPVVAVDVSGPSTTTFGFRLFKNLSDSGLMTPCQFFPYKTEFRTLSEALGMDERRAAMEPGQPPWYVGWSNCEPKTINRLKRHVSLPNFLPALSDSKRTLWIFMGTPGHGAPMHIDKVGYPSWQTQISGHKKWTLRTPVECFFKCKRQFEVFMEPGSTIVLDTNIWYHETQTIGQNISITVGGEYD</sequence>
<protein>
    <submittedName>
        <fullName evidence="3">JmjC domain</fullName>
    </submittedName>
</protein>
<dbReference type="AlphaFoldDB" id="A0A5E4MZW3"/>
<dbReference type="PANTHER" id="PTHR12480">
    <property type="entry name" value="ARGININE DEMETHYLASE AND LYSYL-HYDROXYLASE JMJD"/>
    <property type="match status" value="1"/>
</dbReference>
<dbReference type="PROSITE" id="PS51184">
    <property type="entry name" value="JMJC"/>
    <property type="match status" value="1"/>
</dbReference>
<dbReference type="GO" id="GO:0016706">
    <property type="term" value="F:2-oxoglutarate-dependent dioxygenase activity"/>
    <property type="evidence" value="ECO:0007669"/>
    <property type="project" value="TreeGrafter"/>
</dbReference>
<dbReference type="PANTHER" id="PTHR12480:SF19">
    <property type="entry name" value="CUPIN-LIKE DOMAIN-CONTAINING PROTEIN"/>
    <property type="match status" value="1"/>
</dbReference>
<dbReference type="InterPro" id="IPR003347">
    <property type="entry name" value="JmjC_dom"/>
</dbReference>
<name>A0A5E4MZW3_9HEMI</name>